<keyword evidence="1" id="KW-0808">Transferase</keyword>
<proteinExistence type="predicted"/>
<evidence type="ECO:0000256" key="6">
    <source>
        <dbReference type="PROSITE-ProRule" id="PRU00169"/>
    </source>
</evidence>
<evidence type="ECO:0000256" key="4">
    <source>
        <dbReference type="ARBA" id="ARBA00022840"/>
    </source>
</evidence>
<evidence type="ECO:0000259" key="8">
    <source>
        <dbReference type="PROSITE" id="PS50110"/>
    </source>
</evidence>
<dbReference type="PANTHER" id="PTHR34220">
    <property type="entry name" value="SENSOR HISTIDINE KINASE YPDA"/>
    <property type="match status" value="1"/>
</dbReference>
<dbReference type="SUPFAM" id="SSF52172">
    <property type="entry name" value="CheY-like"/>
    <property type="match status" value="1"/>
</dbReference>
<dbReference type="Pfam" id="PF02518">
    <property type="entry name" value="HATPase_c"/>
    <property type="match status" value="1"/>
</dbReference>
<dbReference type="PANTHER" id="PTHR34220:SF7">
    <property type="entry name" value="SENSOR HISTIDINE KINASE YPDA"/>
    <property type="match status" value="1"/>
</dbReference>
<dbReference type="InterPro" id="IPR050640">
    <property type="entry name" value="Bact_2-comp_sensor_kinase"/>
</dbReference>
<name>A0ABS4FYL7_9BACL</name>
<dbReference type="Pfam" id="PF00072">
    <property type="entry name" value="Response_reg"/>
    <property type="match status" value="1"/>
</dbReference>
<dbReference type="EMBL" id="JAGGKG010000030">
    <property type="protein sequence ID" value="MBP1907629.1"/>
    <property type="molecule type" value="Genomic_DNA"/>
</dbReference>
<reference evidence="9 10" key="1">
    <citation type="submission" date="2021-03" db="EMBL/GenBank/DDBJ databases">
        <title>Genomic Encyclopedia of Type Strains, Phase IV (KMG-IV): sequencing the most valuable type-strain genomes for metagenomic binning, comparative biology and taxonomic classification.</title>
        <authorList>
            <person name="Goeker M."/>
        </authorList>
    </citation>
    <scope>NUCLEOTIDE SEQUENCE [LARGE SCALE GENOMIC DNA]</scope>
    <source>
        <strain evidence="9 10">DSM 14349</strain>
    </source>
</reference>
<gene>
    <name evidence="9" type="ORF">J2Z32_004309</name>
</gene>
<keyword evidence="2" id="KW-0547">Nucleotide-binding</keyword>
<dbReference type="InterPro" id="IPR005467">
    <property type="entry name" value="His_kinase_dom"/>
</dbReference>
<dbReference type="Gene3D" id="3.30.565.10">
    <property type="entry name" value="Histidine kinase-like ATPase, C-terminal domain"/>
    <property type="match status" value="1"/>
</dbReference>
<dbReference type="GO" id="GO:0016301">
    <property type="term" value="F:kinase activity"/>
    <property type="evidence" value="ECO:0007669"/>
    <property type="project" value="UniProtKB-KW"/>
</dbReference>
<evidence type="ECO:0000256" key="5">
    <source>
        <dbReference type="ARBA" id="ARBA00023012"/>
    </source>
</evidence>
<feature type="domain" description="Response regulatory" evidence="8">
    <location>
        <begin position="46"/>
        <end position="162"/>
    </location>
</feature>
<comment type="caution">
    <text evidence="9">The sequence shown here is derived from an EMBL/GenBank/DDBJ whole genome shotgun (WGS) entry which is preliminary data.</text>
</comment>
<dbReference type="Proteomes" id="UP001519272">
    <property type="component" value="Unassembled WGS sequence"/>
</dbReference>
<dbReference type="InterPro" id="IPR036890">
    <property type="entry name" value="HATPase_C_sf"/>
</dbReference>
<keyword evidence="3 9" id="KW-0418">Kinase</keyword>
<dbReference type="Pfam" id="PF06580">
    <property type="entry name" value="His_kinase"/>
    <property type="match status" value="1"/>
</dbReference>
<dbReference type="RefSeq" id="WP_210091205.1">
    <property type="nucleotide sequence ID" value="NZ_JAGGKG010000030.1"/>
</dbReference>
<dbReference type="InterPro" id="IPR011006">
    <property type="entry name" value="CheY-like_superfamily"/>
</dbReference>
<dbReference type="InterPro" id="IPR001789">
    <property type="entry name" value="Sig_transdc_resp-reg_receiver"/>
</dbReference>
<keyword evidence="4" id="KW-0067">ATP-binding</keyword>
<evidence type="ECO:0000256" key="3">
    <source>
        <dbReference type="ARBA" id="ARBA00022777"/>
    </source>
</evidence>
<dbReference type="Gene3D" id="3.40.50.2300">
    <property type="match status" value="1"/>
</dbReference>
<feature type="modified residue" description="4-aspartylphosphate" evidence="6">
    <location>
        <position position="95"/>
    </location>
</feature>
<evidence type="ECO:0000256" key="1">
    <source>
        <dbReference type="ARBA" id="ARBA00022679"/>
    </source>
</evidence>
<dbReference type="SMART" id="SM00448">
    <property type="entry name" value="REC"/>
    <property type="match status" value="1"/>
</dbReference>
<dbReference type="PROSITE" id="PS50110">
    <property type="entry name" value="RESPONSE_REGULATORY"/>
    <property type="match status" value="1"/>
</dbReference>
<feature type="domain" description="Histidine kinase" evidence="7">
    <location>
        <begin position="273"/>
        <end position="371"/>
    </location>
</feature>
<evidence type="ECO:0000259" key="7">
    <source>
        <dbReference type="PROSITE" id="PS50109"/>
    </source>
</evidence>
<keyword evidence="6" id="KW-0597">Phosphoprotein</keyword>
<dbReference type="PROSITE" id="PS50109">
    <property type="entry name" value="HIS_KIN"/>
    <property type="match status" value="1"/>
</dbReference>
<protein>
    <submittedName>
        <fullName evidence="9">Sensor histidine kinase YesM</fullName>
    </submittedName>
</protein>
<keyword evidence="5" id="KW-0902">Two-component regulatory system</keyword>
<evidence type="ECO:0000313" key="10">
    <source>
        <dbReference type="Proteomes" id="UP001519272"/>
    </source>
</evidence>
<dbReference type="InterPro" id="IPR010559">
    <property type="entry name" value="Sig_transdc_His_kin_internal"/>
</dbReference>
<organism evidence="9 10">
    <name type="scientific">Paenibacillus turicensis</name>
    <dbReference type="NCBI Taxonomy" id="160487"/>
    <lineage>
        <taxon>Bacteria</taxon>
        <taxon>Bacillati</taxon>
        <taxon>Bacillota</taxon>
        <taxon>Bacilli</taxon>
        <taxon>Bacillales</taxon>
        <taxon>Paenibacillaceae</taxon>
        <taxon>Paenibacillus</taxon>
    </lineage>
</organism>
<accession>A0ABS4FYL7</accession>
<keyword evidence="10" id="KW-1185">Reference proteome</keyword>
<sequence>MRPITDEVRQLELDQQDQDPEGQLLLMQENSSAMFAHMLHHPERPKILAVGDDPSNLKVLDHILTPVHYDVTFVTNTKAALDLLDSQEWSLIITDAAMPQRSGYELTQQIRSKFSLSELPILLLATHSHPEDMYEGYIAGANDYLIKPINSLELKTRVHALINVQRSINERLRLEAAWLQAQIQPHFLFNTLNTIASLSEVDINRMIALLEEFGNYLQTSFHDVNLQRVVPLQHELQLLRSYLYIEQERFGDRLKVIWQIPEHLRIELPPLSIQPLVENAIKHGILVRASGGSITINIKEFPQLVEIKIIDDGVGMTEEKVHNLLQGDKKLEQGIGLLNTDRRLKQLYGHGLKIQSVLDHGTTISFIIPKN</sequence>
<dbReference type="InterPro" id="IPR003594">
    <property type="entry name" value="HATPase_dom"/>
</dbReference>
<evidence type="ECO:0000313" key="9">
    <source>
        <dbReference type="EMBL" id="MBP1907629.1"/>
    </source>
</evidence>
<evidence type="ECO:0000256" key="2">
    <source>
        <dbReference type="ARBA" id="ARBA00022741"/>
    </source>
</evidence>
<dbReference type="SUPFAM" id="SSF55874">
    <property type="entry name" value="ATPase domain of HSP90 chaperone/DNA topoisomerase II/histidine kinase"/>
    <property type="match status" value="1"/>
</dbReference>